<keyword evidence="2" id="KW-1185">Reference proteome</keyword>
<proteinExistence type="predicted"/>
<reference evidence="1 2" key="1">
    <citation type="submission" date="2015-09" db="EMBL/GenBank/DDBJ databases">
        <title>Atta colombica WGS genome.</title>
        <authorList>
            <person name="Nygaard S."/>
            <person name="Hu H."/>
            <person name="Boomsma J."/>
            <person name="Zhang G."/>
        </authorList>
    </citation>
    <scope>NUCLEOTIDE SEQUENCE [LARGE SCALE GENOMIC DNA]</scope>
    <source>
        <strain evidence="1">Treedump-2</strain>
        <tissue evidence="1">Whole body</tissue>
    </source>
</reference>
<dbReference type="EMBL" id="KQ976662">
    <property type="protein sequence ID" value="KYM78380.1"/>
    <property type="molecule type" value="Genomic_DNA"/>
</dbReference>
<name>A0A195B268_9HYME</name>
<sequence length="110" mass="12608">MNKKKEVVCRVVRYCTVSMAIASLRIRSDFRSVSGKRCVGNGVRKTSRHGNRMLDFFPNFVAARTHGKTRNGKCVSWIVNERLFDTYRIRLAFSVMCTMPFASFACQMCP</sequence>
<evidence type="ECO:0000313" key="1">
    <source>
        <dbReference type="EMBL" id="KYM78380.1"/>
    </source>
</evidence>
<dbReference type="AlphaFoldDB" id="A0A195B268"/>
<gene>
    <name evidence="1" type="ORF">ALC53_11035</name>
</gene>
<protein>
    <submittedName>
        <fullName evidence="1">Uncharacterized protein</fullName>
    </submittedName>
</protein>
<accession>A0A195B268</accession>
<dbReference type="Proteomes" id="UP000078540">
    <property type="component" value="Unassembled WGS sequence"/>
</dbReference>
<evidence type="ECO:0000313" key="2">
    <source>
        <dbReference type="Proteomes" id="UP000078540"/>
    </source>
</evidence>
<organism evidence="1 2">
    <name type="scientific">Atta colombica</name>
    <dbReference type="NCBI Taxonomy" id="520822"/>
    <lineage>
        <taxon>Eukaryota</taxon>
        <taxon>Metazoa</taxon>
        <taxon>Ecdysozoa</taxon>
        <taxon>Arthropoda</taxon>
        <taxon>Hexapoda</taxon>
        <taxon>Insecta</taxon>
        <taxon>Pterygota</taxon>
        <taxon>Neoptera</taxon>
        <taxon>Endopterygota</taxon>
        <taxon>Hymenoptera</taxon>
        <taxon>Apocrita</taxon>
        <taxon>Aculeata</taxon>
        <taxon>Formicoidea</taxon>
        <taxon>Formicidae</taxon>
        <taxon>Myrmicinae</taxon>
        <taxon>Atta</taxon>
    </lineage>
</organism>